<evidence type="ECO:0000313" key="8">
    <source>
        <dbReference type="EMBL" id="SIS54987.1"/>
    </source>
</evidence>
<feature type="domain" description="ABC3 transporter permease C-terminal" evidence="7">
    <location>
        <begin position="59"/>
        <end position="178"/>
    </location>
</feature>
<feature type="transmembrane region" description="Helical" evidence="6">
    <location>
        <begin position="507"/>
        <end position="530"/>
    </location>
</feature>
<keyword evidence="3 6" id="KW-0812">Transmembrane</keyword>
<keyword evidence="4 6" id="KW-1133">Transmembrane helix</keyword>
<dbReference type="PIRSF" id="PIRSF018968">
    <property type="entry name" value="ABC_permease_BceB"/>
    <property type="match status" value="1"/>
</dbReference>
<keyword evidence="6" id="KW-0813">Transport</keyword>
<reference evidence="9" key="1">
    <citation type="submission" date="2017-01" db="EMBL/GenBank/DDBJ databases">
        <authorList>
            <person name="Varghese N."/>
            <person name="Submissions S."/>
        </authorList>
    </citation>
    <scope>NUCLEOTIDE SEQUENCE [LARGE SCALE GENOMIC DNA]</scope>
    <source>
        <strain evidence="9">DSM 23127</strain>
    </source>
</reference>
<dbReference type="AlphaFoldDB" id="A0A1N7K095"/>
<evidence type="ECO:0000256" key="4">
    <source>
        <dbReference type="ARBA" id="ARBA00022989"/>
    </source>
</evidence>
<feature type="transmembrane region" description="Helical" evidence="6">
    <location>
        <begin position="105"/>
        <end position="134"/>
    </location>
</feature>
<evidence type="ECO:0000256" key="6">
    <source>
        <dbReference type="PIRNR" id="PIRNR018968"/>
    </source>
</evidence>
<feature type="transmembrane region" description="Helical" evidence="6">
    <location>
        <begin position="196"/>
        <end position="215"/>
    </location>
</feature>
<evidence type="ECO:0000256" key="1">
    <source>
        <dbReference type="ARBA" id="ARBA00004651"/>
    </source>
</evidence>
<feature type="transmembrane region" description="Helical" evidence="6">
    <location>
        <begin position="564"/>
        <end position="585"/>
    </location>
</feature>
<feature type="transmembrane region" description="Helical" evidence="6">
    <location>
        <begin position="20"/>
        <end position="41"/>
    </location>
</feature>
<dbReference type="Proteomes" id="UP000187608">
    <property type="component" value="Unassembled WGS sequence"/>
</dbReference>
<organism evidence="8 9">
    <name type="scientific">Salimicrobium flavidum</name>
    <dbReference type="NCBI Taxonomy" id="570947"/>
    <lineage>
        <taxon>Bacteria</taxon>
        <taxon>Bacillati</taxon>
        <taxon>Bacillota</taxon>
        <taxon>Bacilli</taxon>
        <taxon>Bacillales</taxon>
        <taxon>Bacillaceae</taxon>
        <taxon>Salimicrobium</taxon>
    </lineage>
</organism>
<dbReference type="RefSeq" id="WP_076559776.1">
    <property type="nucleotide sequence ID" value="NZ_FTOC01000008.1"/>
</dbReference>
<keyword evidence="5 6" id="KW-0472">Membrane</keyword>
<dbReference type="EMBL" id="FTOC01000008">
    <property type="protein sequence ID" value="SIS54987.1"/>
    <property type="molecule type" value="Genomic_DNA"/>
</dbReference>
<proteinExistence type="inferred from homology"/>
<evidence type="ECO:0000256" key="5">
    <source>
        <dbReference type="ARBA" id="ARBA00023136"/>
    </source>
</evidence>
<feature type="transmembrane region" description="Helical" evidence="6">
    <location>
        <begin position="53"/>
        <end position="74"/>
    </location>
</feature>
<protein>
    <submittedName>
        <fullName evidence="8">Putative ABC transport system permease protein</fullName>
    </submittedName>
</protein>
<dbReference type="InterPro" id="IPR052536">
    <property type="entry name" value="ABC-4_Integral_Memb_Prot"/>
</dbReference>
<feature type="transmembrane region" description="Helical" evidence="6">
    <location>
        <begin position="154"/>
        <end position="175"/>
    </location>
</feature>
<comment type="similarity">
    <text evidence="6">Belongs to the ABC-4 integral membrane protein family.</text>
</comment>
<keyword evidence="9" id="KW-1185">Reference proteome</keyword>
<evidence type="ECO:0000313" key="9">
    <source>
        <dbReference type="Proteomes" id="UP000187608"/>
    </source>
</evidence>
<dbReference type="PANTHER" id="PTHR46795">
    <property type="entry name" value="ABC TRANSPORTER PERMEASE-RELATED-RELATED"/>
    <property type="match status" value="1"/>
</dbReference>
<dbReference type="OrthoDB" id="1937696at2"/>
<feature type="transmembrane region" description="Helical" evidence="6">
    <location>
        <begin position="283"/>
        <end position="303"/>
    </location>
</feature>
<keyword evidence="2 6" id="KW-1003">Cell membrane</keyword>
<feature type="domain" description="ABC3 transporter permease C-terminal" evidence="7">
    <location>
        <begin position="513"/>
        <end position="613"/>
    </location>
</feature>
<evidence type="ECO:0000256" key="2">
    <source>
        <dbReference type="ARBA" id="ARBA00022475"/>
    </source>
</evidence>
<sequence>MTFRQFVIRNVFRNSRLYAAYFLSSMFTVMVFFTFANFAFHPVFYEGSFNNNALLGMGVAGGIIYVFSFFFVMYSMSAFLQSRKKEFGILMIHGMSSRQIRTMVFLENLLIGVLATVMGISLGLLFSKAVLLIAENVLIISESLSFYMPWNAMGVTFFSFVVLFLLISLFVAFLLRTKKLTELIKSDRTSKGEPKASGLLVFLSVFLLGAGYIIALSVEGLQVTAVFIPVAILVMIGTYFLFTQLSVFLIHRLKKKKSLYWKKTNMILLSDLAFRMKDNARTFFMVAIISTVAFSAIGTLFGLQSYLTKGLVQANPYDLTYHPYEEEENKEAKAEIVSRTLEEEGVNYEVRKVEVSYFSGISGESNIPVVSSSLYNSLAPLVDRSEVHPTEGEAVMVNGELPQTDTVNPSRNLMDKDIPLATGETISPDESVVSSALPGIVDYYVVSDDTYENLPEAADSDVQYVWQTEGSEELVEIGTQLSEEFPPGSLTAIDSIIYQINKTYGPILFIGLFIGIVFFLSAGSFLYFRLYTDLEEDRKKFGAIRKLGLTDQEMTRVVTKQTGLLFFTPILVALFHGVVALTALAHLFDYNLVKESFYVLSSFALIQILYFLVARMIYTRQLKNV</sequence>
<dbReference type="GO" id="GO:0005886">
    <property type="term" value="C:plasma membrane"/>
    <property type="evidence" value="ECO:0007669"/>
    <property type="project" value="UniProtKB-SubCell"/>
</dbReference>
<evidence type="ECO:0000259" key="7">
    <source>
        <dbReference type="Pfam" id="PF02687"/>
    </source>
</evidence>
<comment type="subcellular location">
    <subcellularLocation>
        <location evidence="1 6">Cell membrane</location>
        <topology evidence="1 6">Multi-pass membrane protein</topology>
    </subcellularLocation>
</comment>
<accession>A0A1N7K095</accession>
<name>A0A1N7K095_9BACI</name>
<dbReference type="GO" id="GO:0055085">
    <property type="term" value="P:transmembrane transport"/>
    <property type="evidence" value="ECO:0007669"/>
    <property type="project" value="UniProtKB-UniRule"/>
</dbReference>
<dbReference type="Pfam" id="PF02687">
    <property type="entry name" value="FtsX"/>
    <property type="match status" value="2"/>
</dbReference>
<evidence type="ECO:0000256" key="3">
    <source>
        <dbReference type="ARBA" id="ARBA00022692"/>
    </source>
</evidence>
<feature type="transmembrane region" description="Helical" evidence="6">
    <location>
        <begin position="597"/>
        <end position="618"/>
    </location>
</feature>
<dbReference type="InterPro" id="IPR003838">
    <property type="entry name" value="ABC3_permease_C"/>
</dbReference>
<dbReference type="InterPro" id="IPR027022">
    <property type="entry name" value="ABC_permease_BceB-typ"/>
</dbReference>
<gene>
    <name evidence="8" type="ORF">SAMN05421687_10897</name>
</gene>
<dbReference type="STRING" id="570947.SAMN05421687_10897"/>
<dbReference type="PANTHER" id="PTHR46795:SF2">
    <property type="entry name" value="ABC TRANSPORTER, PERMEASE PROTEIN"/>
    <property type="match status" value="1"/>
</dbReference>
<feature type="transmembrane region" description="Helical" evidence="6">
    <location>
        <begin position="227"/>
        <end position="250"/>
    </location>
</feature>